<reference evidence="1 2" key="1">
    <citation type="submission" date="2018-01" db="EMBL/GenBank/DDBJ databases">
        <authorList>
            <person name="Gaut B.S."/>
            <person name="Morton B.R."/>
            <person name="Clegg M.T."/>
            <person name="Duvall M.R."/>
        </authorList>
    </citation>
    <scope>NUCLEOTIDE SEQUENCE [LARGE SCALE GENOMIC DNA]</scope>
    <source>
        <strain evidence="1 2">HR-AV</strain>
    </source>
</reference>
<dbReference type="AlphaFoldDB" id="A0A2S5A380"/>
<dbReference type="Proteomes" id="UP000236893">
    <property type="component" value="Unassembled WGS sequence"/>
</dbReference>
<accession>A0A2S5A380</accession>
<protein>
    <submittedName>
        <fullName evidence="1">Winged helix DNA-binding domain-containing protein</fullName>
    </submittedName>
</protein>
<sequence>MTLDSLINYRLHNQLLTRKPFNTIEETVEWMGALQAQDYPAAKWALSTRWKDCTNSQIEETVNKGTIVRTWALRGTLHLVTTKDIGWMIDLLKPGALSRSKSHFKSLELTDTVLAKAEKIMEHLMTDGIQVSRKDLFAELEKNHISTKSLRGIHILYWASFQKIICHGAMNEKQFTYRLLSPLLQDQTSLTKEECLAELAKRYFFSHGPATLADFVWWSGLNLTDAKKGLEIVKPLLASQVINTETYWFQPDLPAIENNKNSLFLVAAFDQYFLGYRNRELVIEKSFMPKVATVNGIFNPLILFNGGVIGTWKRALKKDKVIVELNPFSVLTMQQKELIQVEATKYGKHLEVNVEVIF</sequence>
<evidence type="ECO:0000313" key="2">
    <source>
        <dbReference type="Proteomes" id="UP000236893"/>
    </source>
</evidence>
<keyword evidence="1" id="KW-0238">DNA-binding</keyword>
<dbReference type="GO" id="GO:0003677">
    <property type="term" value="F:DNA binding"/>
    <property type="evidence" value="ECO:0007669"/>
    <property type="project" value="UniProtKB-KW"/>
</dbReference>
<dbReference type="PANTHER" id="PTHR38479:SF2">
    <property type="entry name" value="WINGED HELIX DNA-BINDING DOMAIN-CONTAINING PROTEIN"/>
    <property type="match status" value="1"/>
</dbReference>
<organism evidence="1 2">
    <name type="scientific">Solitalea longa</name>
    <dbReference type="NCBI Taxonomy" id="2079460"/>
    <lineage>
        <taxon>Bacteria</taxon>
        <taxon>Pseudomonadati</taxon>
        <taxon>Bacteroidota</taxon>
        <taxon>Sphingobacteriia</taxon>
        <taxon>Sphingobacteriales</taxon>
        <taxon>Sphingobacteriaceae</taxon>
        <taxon>Solitalea</taxon>
    </lineage>
</organism>
<dbReference type="InterPro" id="IPR009351">
    <property type="entry name" value="AlkZ-like"/>
</dbReference>
<comment type="caution">
    <text evidence="1">The sequence shown here is derived from an EMBL/GenBank/DDBJ whole genome shotgun (WGS) entry which is preliminary data.</text>
</comment>
<proteinExistence type="predicted"/>
<dbReference type="RefSeq" id="WP_103788641.1">
    <property type="nucleotide sequence ID" value="NZ_PQVF01000005.1"/>
</dbReference>
<gene>
    <name evidence="1" type="ORF">C3K47_08205</name>
</gene>
<dbReference type="PANTHER" id="PTHR38479">
    <property type="entry name" value="LMO0824 PROTEIN"/>
    <property type="match status" value="1"/>
</dbReference>
<dbReference type="EMBL" id="PQVF01000005">
    <property type="protein sequence ID" value="POY37031.1"/>
    <property type="molecule type" value="Genomic_DNA"/>
</dbReference>
<evidence type="ECO:0000313" key="1">
    <source>
        <dbReference type="EMBL" id="POY37031.1"/>
    </source>
</evidence>
<dbReference type="Pfam" id="PF06224">
    <property type="entry name" value="AlkZ-like"/>
    <property type="match status" value="1"/>
</dbReference>
<dbReference type="OrthoDB" id="2210247at2"/>
<keyword evidence="2" id="KW-1185">Reference proteome</keyword>
<name>A0A2S5A380_9SPHI</name>